<sequence>MTIPHPTIPTSTLKAHSPTLTKLLKARPAPIRETALLAAATSPTKPVKPPAGDCCGSSCDPCVMDLYAQELKVWKECVGLRGAVDKESDKSKDIATEVEDCKVPGAFEW</sequence>
<evidence type="ECO:0000313" key="3">
    <source>
        <dbReference type="Proteomes" id="UP000745764"/>
    </source>
</evidence>
<reference evidence="2" key="1">
    <citation type="submission" date="2020-06" db="EMBL/GenBank/DDBJ databases">
        <authorList>
            <person name="Onetto C."/>
        </authorList>
    </citation>
    <scope>NUCLEOTIDE SEQUENCE</scope>
</reference>
<comment type="caution">
    <text evidence="2">The sequence shown here is derived from an EMBL/GenBank/DDBJ whole genome shotgun (WGS) entry which is preliminary data.</text>
</comment>
<dbReference type="AlphaFoldDB" id="A0A9N8KB92"/>
<organism evidence="2 3">
    <name type="scientific">Aureobasidium uvarum</name>
    <dbReference type="NCBI Taxonomy" id="2773716"/>
    <lineage>
        <taxon>Eukaryota</taxon>
        <taxon>Fungi</taxon>
        <taxon>Dikarya</taxon>
        <taxon>Ascomycota</taxon>
        <taxon>Pezizomycotina</taxon>
        <taxon>Dothideomycetes</taxon>
        <taxon>Dothideomycetidae</taxon>
        <taxon>Dothideales</taxon>
        <taxon>Saccotheciaceae</taxon>
        <taxon>Aureobasidium</taxon>
    </lineage>
</organism>
<proteinExistence type="predicted"/>
<dbReference type="EMBL" id="CAINUL010000001">
    <property type="protein sequence ID" value="CAD0106385.1"/>
    <property type="molecule type" value="Genomic_DNA"/>
</dbReference>
<protein>
    <recommendedName>
        <fullName evidence="1">Oxidoreductase-like domain-containing protein</fullName>
    </recommendedName>
</protein>
<dbReference type="InterPro" id="IPR019180">
    <property type="entry name" value="Oxidoreductase-like_N"/>
</dbReference>
<gene>
    <name evidence="2" type="ORF">AWRI4620_LOCUS640</name>
</gene>
<feature type="domain" description="Oxidoreductase-like" evidence="1">
    <location>
        <begin position="42"/>
        <end position="76"/>
    </location>
</feature>
<dbReference type="Proteomes" id="UP000745764">
    <property type="component" value="Unassembled WGS sequence"/>
</dbReference>
<dbReference type="OrthoDB" id="432685at2759"/>
<accession>A0A9N8KB92</accession>
<evidence type="ECO:0000259" key="1">
    <source>
        <dbReference type="Pfam" id="PF09791"/>
    </source>
</evidence>
<keyword evidence="3" id="KW-1185">Reference proteome</keyword>
<name>A0A9N8KB92_9PEZI</name>
<dbReference type="Pfam" id="PF09791">
    <property type="entry name" value="Oxidored-like"/>
    <property type="match status" value="1"/>
</dbReference>
<evidence type="ECO:0000313" key="2">
    <source>
        <dbReference type="EMBL" id="CAD0106385.1"/>
    </source>
</evidence>